<dbReference type="EMBL" id="BK032536">
    <property type="protein sequence ID" value="DAF46374.1"/>
    <property type="molecule type" value="Genomic_DNA"/>
</dbReference>
<sequence length="71" mass="8134">MSTPAVWTARTQMRTDIVTVVSKHHRHTTHASGSGHCPRHLHCNTRARIRNTRIPIIIYVHTSTYIVIQPI</sequence>
<proteinExistence type="predicted"/>
<name>A0A8S5S628_9CAUD</name>
<organism evidence="1">
    <name type="scientific">Podoviridae sp. ctsUe5</name>
    <dbReference type="NCBI Taxonomy" id="2827750"/>
    <lineage>
        <taxon>Viruses</taxon>
        <taxon>Duplodnaviria</taxon>
        <taxon>Heunggongvirae</taxon>
        <taxon>Uroviricota</taxon>
        <taxon>Caudoviricetes</taxon>
    </lineage>
</organism>
<evidence type="ECO:0000313" key="1">
    <source>
        <dbReference type="EMBL" id="DAF46374.1"/>
    </source>
</evidence>
<accession>A0A8S5S628</accession>
<protein>
    <submittedName>
        <fullName evidence="1">Uncharacterized protein</fullName>
    </submittedName>
</protein>
<reference evidence="1" key="1">
    <citation type="journal article" date="2021" name="Proc. Natl. Acad. Sci. U.S.A.">
        <title>A Catalog of Tens of Thousands of Viruses from Human Metagenomes Reveals Hidden Associations with Chronic Diseases.</title>
        <authorList>
            <person name="Tisza M.J."/>
            <person name="Buck C.B."/>
        </authorList>
    </citation>
    <scope>NUCLEOTIDE SEQUENCE</scope>
    <source>
        <strain evidence="1">CtsUe5</strain>
    </source>
</reference>